<dbReference type="InterPro" id="IPR001932">
    <property type="entry name" value="PPM-type_phosphatase-like_dom"/>
</dbReference>
<dbReference type="InterPro" id="IPR036457">
    <property type="entry name" value="PPM-type-like_dom_sf"/>
</dbReference>
<keyword evidence="5" id="KW-1185">Reference proteome</keyword>
<feature type="coiled-coil region" evidence="2">
    <location>
        <begin position="4"/>
        <end position="54"/>
    </location>
</feature>
<dbReference type="NCBIfam" id="TIGR00229">
    <property type="entry name" value="sensory_box"/>
    <property type="match status" value="1"/>
</dbReference>
<dbReference type="Gene3D" id="3.30.450.40">
    <property type="match status" value="1"/>
</dbReference>
<dbReference type="InterPro" id="IPR029016">
    <property type="entry name" value="GAF-like_dom_sf"/>
</dbReference>
<proteinExistence type="predicted"/>
<reference evidence="4 5" key="1">
    <citation type="submission" date="2024-09" db="EMBL/GenBank/DDBJ databases">
        <authorList>
            <person name="Sun Q."/>
            <person name="Mori K."/>
        </authorList>
    </citation>
    <scope>NUCLEOTIDE SEQUENCE [LARGE SCALE GENOMIC DNA]</scope>
    <source>
        <strain evidence="4 5">TBRC 1851</strain>
    </source>
</reference>
<dbReference type="SMART" id="SM00331">
    <property type="entry name" value="PP2C_SIG"/>
    <property type="match status" value="1"/>
</dbReference>
<protein>
    <submittedName>
        <fullName evidence="4">SpoIIE family protein phosphatase</fullName>
    </submittedName>
</protein>
<dbReference type="RefSeq" id="WP_394299043.1">
    <property type="nucleotide sequence ID" value="NZ_JBHMQT010000003.1"/>
</dbReference>
<dbReference type="EMBL" id="JBHMQT010000003">
    <property type="protein sequence ID" value="MFC0860769.1"/>
    <property type="molecule type" value="Genomic_DNA"/>
</dbReference>
<dbReference type="InterPro" id="IPR013656">
    <property type="entry name" value="PAS_4"/>
</dbReference>
<dbReference type="PANTHER" id="PTHR43156">
    <property type="entry name" value="STAGE II SPORULATION PROTEIN E-RELATED"/>
    <property type="match status" value="1"/>
</dbReference>
<comment type="caution">
    <text evidence="4">The sequence shown here is derived from an EMBL/GenBank/DDBJ whole genome shotgun (WGS) entry which is preliminary data.</text>
</comment>
<evidence type="ECO:0000256" key="2">
    <source>
        <dbReference type="SAM" id="Coils"/>
    </source>
</evidence>
<dbReference type="Pfam" id="PF07228">
    <property type="entry name" value="SpoIIE"/>
    <property type="match status" value="1"/>
</dbReference>
<feature type="domain" description="PAS" evidence="3">
    <location>
        <begin position="62"/>
        <end position="115"/>
    </location>
</feature>
<dbReference type="Proteomes" id="UP001589870">
    <property type="component" value="Unassembled WGS sequence"/>
</dbReference>
<evidence type="ECO:0000256" key="1">
    <source>
        <dbReference type="ARBA" id="ARBA00022801"/>
    </source>
</evidence>
<dbReference type="InterPro" id="IPR052016">
    <property type="entry name" value="Bact_Sigma-Reg"/>
</dbReference>
<dbReference type="Gene3D" id="3.30.450.20">
    <property type="entry name" value="PAS domain"/>
    <property type="match status" value="1"/>
</dbReference>
<evidence type="ECO:0000313" key="5">
    <source>
        <dbReference type="Proteomes" id="UP001589870"/>
    </source>
</evidence>
<keyword evidence="1" id="KW-0378">Hydrolase</keyword>
<evidence type="ECO:0000313" key="4">
    <source>
        <dbReference type="EMBL" id="MFC0860769.1"/>
    </source>
</evidence>
<dbReference type="SUPFAM" id="SSF55781">
    <property type="entry name" value="GAF domain-like"/>
    <property type="match status" value="1"/>
</dbReference>
<keyword evidence="2" id="KW-0175">Coiled coil</keyword>
<dbReference type="InterPro" id="IPR035965">
    <property type="entry name" value="PAS-like_dom_sf"/>
</dbReference>
<dbReference type="InterPro" id="IPR000014">
    <property type="entry name" value="PAS"/>
</dbReference>
<name>A0ABV6TX45_9ACTN</name>
<dbReference type="Gene3D" id="3.60.40.10">
    <property type="entry name" value="PPM-type phosphatase domain"/>
    <property type="match status" value="1"/>
</dbReference>
<dbReference type="PANTHER" id="PTHR43156:SF2">
    <property type="entry name" value="STAGE II SPORULATION PROTEIN E"/>
    <property type="match status" value="1"/>
</dbReference>
<dbReference type="SMART" id="SM00091">
    <property type="entry name" value="PAS"/>
    <property type="match status" value="1"/>
</dbReference>
<evidence type="ECO:0000259" key="3">
    <source>
        <dbReference type="PROSITE" id="PS50112"/>
    </source>
</evidence>
<dbReference type="SMART" id="SM00065">
    <property type="entry name" value="GAF"/>
    <property type="match status" value="1"/>
</dbReference>
<gene>
    <name evidence="4" type="ORF">ACFHYQ_00515</name>
</gene>
<dbReference type="Pfam" id="PF08448">
    <property type="entry name" value="PAS_4"/>
    <property type="match status" value="1"/>
</dbReference>
<dbReference type="Pfam" id="PF01590">
    <property type="entry name" value="GAF"/>
    <property type="match status" value="1"/>
</dbReference>
<dbReference type="InterPro" id="IPR003018">
    <property type="entry name" value="GAF"/>
</dbReference>
<dbReference type="SUPFAM" id="SSF55785">
    <property type="entry name" value="PYP-like sensor domain (PAS domain)"/>
    <property type="match status" value="1"/>
</dbReference>
<accession>A0ABV6TX45</accession>
<sequence length="632" mass="68333">MPANAELERALSGLADRIAVLRDDFRPDAALRELETAEDLLRDALAELERTRRRRDGGTLREHKLLRQVFRSLPIPVIIMDTGGTVRRINNETTRLLGSPAGYLIGRAFPLLIDVAGRAAFRAHFTALLRGEETSSLQTRLAHQGRAHVVRLVLSRLRMPGEPQEMIAAVVLPAQPPPAGTPRTGMRLTEAPGPVDDEWTNPAGSPPDLMAAARRHELLSRFTRLLLDEESLREPVALLRAARLLAAETADWVIADVIRNGDPYGPTVDRAAVDRADVQRVIVVGPGDQPFGRLQRMIEETSPAEAPMIEQVLATRSGIVHEMLADDSLLGEDVLSGMRAGSLLSVPIRTDDEVHGVLTLVRQRDRRPFGLADLGLLEEIGMHLGLAMRAQRGFQRRAQAADTLQTGVLPRTLPEIPGFESAAFYHPGSGLRAIGGEFYDVFRVKNGWGFVIGSAAGRGEEAAAVTAMVRNGLRVLSVWEDDPGQAMRKVNDALVVQRTGLFVMAAAGFVRGRKVRLASAGHHPAALLQPGGGIRFTEGGGVPLGFEEGSVPATDELVMPTGETLLLYSDGLVGAQSAAGENYGEARLTELLARCMGQPPGAVVKAIEEDHRAFCGSHATDEITVLALRRSR</sequence>
<organism evidence="4 5">
    <name type="scientific">Sphaerimonospora cavernae</name>
    <dbReference type="NCBI Taxonomy" id="1740611"/>
    <lineage>
        <taxon>Bacteria</taxon>
        <taxon>Bacillati</taxon>
        <taxon>Actinomycetota</taxon>
        <taxon>Actinomycetes</taxon>
        <taxon>Streptosporangiales</taxon>
        <taxon>Streptosporangiaceae</taxon>
        <taxon>Sphaerimonospora</taxon>
    </lineage>
</organism>
<dbReference type="PROSITE" id="PS50112">
    <property type="entry name" value="PAS"/>
    <property type="match status" value="1"/>
</dbReference>